<organism evidence="1 2">
    <name type="scientific">Triticum urartu</name>
    <name type="common">Red wild einkorn</name>
    <name type="synonym">Crithodium urartu</name>
    <dbReference type="NCBI Taxonomy" id="4572"/>
    <lineage>
        <taxon>Eukaryota</taxon>
        <taxon>Viridiplantae</taxon>
        <taxon>Streptophyta</taxon>
        <taxon>Embryophyta</taxon>
        <taxon>Tracheophyta</taxon>
        <taxon>Spermatophyta</taxon>
        <taxon>Magnoliopsida</taxon>
        <taxon>Liliopsida</taxon>
        <taxon>Poales</taxon>
        <taxon>Poaceae</taxon>
        <taxon>BOP clade</taxon>
        <taxon>Pooideae</taxon>
        <taxon>Triticodae</taxon>
        <taxon>Triticeae</taxon>
        <taxon>Triticinae</taxon>
        <taxon>Triticum</taxon>
    </lineage>
</organism>
<reference evidence="1" key="2">
    <citation type="submission" date="2018-03" db="EMBL/GenBank/DDBJ databases">
        <title>The Triticum urartu genome reveals the dynamic nature of wheat genome evolution.</title>
        <authorList>
            <person name="Ling H."/>
            <person name="Ma B."/>
            <person name="Shi X."/>
            <person name="Liu H."/>
            <person name="Dong L."/>
            <person name="Sun H."/>
            <person name="Cao Y."/>
            <person name="Gao Q."/>
            <person name="Zheng S."/>
            <person name="Li Y."/>
            <person name="Yu Y."/>
            <person name="Du H."/>
            <person name="Qi M."/>
            <person name="Li Y."/>
            <person name="Yu H."/>
            <person name="Cui Y."/>
            <person name="Wang N."/>
            <person name="Chen C."/>
            <person name="Wu H."/>
            <person name="Zhao Y."/>
            <person name="Zhang J."/>
            <person name="Li Y."/>
            <person name="Zhou W."/>
            <person name="Zhang B."/>
            <person name="Hu W."/>
            <person name="Eijk M."/>
            <person name="Tang J."/>
            <person name="Witsenboer H."/>
            <person name="Zhao S."/>
            <person name="Li Z."/>
            <person name="Zhang A."/>
            <person name="Wang D."/>
            <person name="Liang C."/>
        </authorList>
    </citation>
    <scope>NUCLEOTIDE SEQUENCE [LARGE SCALE GENOMIC DNA]</scope>
    <source>
        <strain evidence="1">cv. G1812</strain>
    </source>
</reference>
<dbReference type="InterPro" id="IPR012337">
    <property type="entry name" value="RNaseH-like_sf"/>
</dbReference>
<name>A0A8R7TMM5_TRIUA</name>
<dbReference type="GO" id="GO:0003676">
    <property type="term" value="F:nucleic acid binding"/>
    <property type="evidence" value="ECO:0007669"/>
    <property type="project" value="InterPro"/>
</dbReference>
<reference evidence="1" key="3">
    <citation type="submission" date="2022-06" db="UniProtKB">
        <authorList>
            <consortium name="EnsemblPlants"/>
        </authorList>
    </citation>
    <scope>IDENTIFICATION</scope>
</reference>
<dbReference type="EnsemblPlants" id="TuG1812G0200005411.01.T01">
    <property type="protein sequence ID" value="TuG1812G0200005411.01.T01"/>
    <property type="gene ID" value="TuG1812G0200005411.01"/>
</dbReference>
<dbReference type="Proteomes" id="UP000015106">
    <property type="component" value="Chromosome 2"/>
</dbReference>
<evidence type="ECO:0000313" key="2">
    <source>
        <dbReference type="Proteomes" id="UP000015106"/>
    </source>
</evidence>
<evidence type="ECO:0008006" key="3">
    <source>
        <dbReference type="Google" id="ProtNLM"/>
    </source>
</evidence>
<accession>A0A8R7TMM5</accession>
<proteinExistence type="predicted"/>
<dbReference type="PANTHER" id="PTHR35046:SF26">
    <property type="entry name" value="RNA-DIRECTED DNA POLYMERASE"/>
    <property type="match status" value="1"/>
</dbReference>
<dbReference type="Gramene" id="TuG1812G0200005411.01.T01">
    <property type="protein sequence ID" value="TuG1812G0200005411.01.T01"/>
    <property type="gene ID" value="TuG1812G0200005411.01"/>
</dbReference>
<dbReference type="InterPro" id="IPR036397">
    <property type="entry name" value="RNaseH_sf"/>
</dbReference>
<dbReference type="PANTHER" id="PTHR35046">
    <property type="entry name" value="ZINC KNUCKLE (CCHC-TYPE) FAMILY PROTEIN"/>
    <property type="match status" value="1"/>
</dbReference>
<dbReference type="SUPFAM" id="SSF53098">
    <property type="entry name" value="Ribonuclease H-like"/>
    <property type="match status" value="1"/>
</dbReference>
<dbReference type="Gene3D" id="3.30.420.10">
    <property type="entry name" value="Ribonuclease H-like superfamily/Ribonuclease H"/>
    <property type="match status" value="1"/>
</dbReference>
<evidence type="ECO:0000313" key="1">
    <source>
        <dbReference type="EnsemblPlants" id="TuG1812G0200005411.01.T01"/>
    </source>
</evidence>
<protein>
    <recommendedName>
        <fullName evidence="3">Integrase catalytic domain-containing protein</fullName>
    </recommendedName>
</protein>
<reference evidence="2" key="1">
    <citation type="journal article" date="2013" name="Nature">
        <title>Draft genome of the wheat A-genome progenitor Triticum urartu.</title>
        <authorList>
            <person name="Ling H.Q."/>
            <person name="Zhao S."/>
            <person name="Liu D."/>
            <person name="Wang J."/>
            <person name="Sun H."/>
            <person name="Zhang C."/>
            <person name="Fan H."/>
            <person name="Li D."/>
            <person name="Dong L."/>
            <person name="Tao Y."/>
            <person name="Gao C."/>
            <person name="Wu H."/>
            <person name="Li Y."/>
            <person name="Cui Y."/>
            <person name="Guo X."/>
            <person name="Zheng S."/>
            <person name="Wang B."/>
            <person name="Yu K."/>
            <person name="Liang Q."/>
            <person name="Yang W."/>
            <person name="Lou X."/>
            <person name="Chen J."/>
            <person name="Feng M."/>
            <person name="Jian J."/>
            <person name="Zhang X."/>
            <person name="Luo G."/>
            <person name="Jiang Y."/>
            <person name="Liu J."/>
            <person name="Wang Z."/>
            <person name="Sha Y."/>
            <person name="Zhang B."/>
            <person name="Wu H."/>
            <person name="Tang D."/>
            <person name="Shen Q."/>
            <person name="Xue P."/>
            <person name="Zou S."/>
            <person name="Wang X."/>
            <person name="Liu X."/>
            <person name="Wang F."/>
            <person name="Yang Y."/>
            <person name="An X."/>
            <person name="Dong Z."/>
            <person name="Zhang K."/>
            <person name="Zhang X."/>
            <person name="Luo M.C."/>
            <person name="Dvorak J."/>
            <person name="Tong Y."/>
            <person name="Wang J."/>
            <person name="Yang H."/>
            <person name="Li Z."/>
            <person name="Wang D."/>
            <person name="Zhang A."/>
            <person name="Wang J."/>
        </authorList>
    </citation>
    <scope>NUCLEOTIDE SEQUENCE</scope>
    <source>
        <strain evidence="2">cv. G1812</strain>
    </source>
</reference>
<dbReference type="AlphaFoldDB" id="A0A8R7TMM5"/>
<sequence length="84" mass="9702">MDFVTGLPRTSAGYDAIWVIVDRLTKVAQFIPIKKTFSLERLAKIYIKEIVANYGVPVDITSDRDPRFISRFWKSLHIGNKVKF</sequence>
<keyword evidence="2" id="KW-1185">Reference proteome</keyword>